<feature type="domain" description="SCP" evidence="2">
    <location>
        <begin position="160"/>
        <end position="262"/>
    </location>
</feature>
<dbReference type="InterPro" id="IPR035940">
    <property type="entry name" value="CAP_sf"/>
</dbReference>
<evidence type="ECO:0000256" key="1">
    <source>
        <dbReference type="SAM" id="SignalP"/>
    </source>
</evidence>
<evidence type="ECO:0000313" key="4">
    <source>
        <dbReference type="Proteomes" id="UP000287447"/>
    </source>
</evidence>
<keyword evidence="4" id="KW-1185">Reference proteome</keyword>
<name>A0A437QKQ1_9PROT</name>
<evidence type="ECO:0000259" key="2">
    <source>
        <dbReference type="Pfam" id="PF00188"/>
    </source>
</evidence>
<dbReference type="AlphaFoldDB" id="A0A437QKQ1"/>
<evidence type="ECO:0000313" key="3">
    <source>
        <dbReference type="EMBL" id="RVU35088.1"/>
    </source>
</evidence>
<proteinExistence type="predicted"/>
<sequence>MARILAFLPILLAVLSVPALAAENREGELLKAVNEAREKRVLSPLLFDKRLAKAAALIARYTAKPGRDVDYCRLIEDAGIPCADIGVVSSAGTKAPIVDVAAGWFSDGRTQPTIATNRFGKAGVGVEKVDDPRFGPLEYWVLVLGNPPKPAARNWRHDVLREVNAFRARHGLQPLRLVPVLNEAAQRHADDMAYRDYFAHKTPNGTGPGDRAAAVGYRGLVLENLAAGMGSPAAAVEGWINSKTGHREAMLNRDIRDVGIGYRFLSLDRGKAVYTHYWAMSMGRRGNS</sequence>
<feature type="signal peptide" evidence="1">
    <location>
        <begin position="1"/>
        <end position="21"/>
    </location>
</feature>
<dbReference type="PANTHER" id="PTHR31157">
    <property type="entry name" value="SCP DOMAIN-CONTAINING PROTEIN"/>
    <property type="match status" value="1"/>
</dbReference>
<gene>
    <name evidence="3" type="ORF">EOI86_19890</name>
</gene>
<dbReference type="SUPFAM" id="SSF55797">
    <property type="entry name" value="PR-1-like"/>
    <property type="match status" value="2"/>
</dbReference>
<dbReference type="CDD" id="cd05379">
    <property type="entry name" value="CAP_bacterial"/>
    <property type="match status" value="1"/>
</dbReference>
<dbReference type="Gene3D" id="3.40.33.10">
    <property type="entry name" value="CAP"/>
    <property type="match status" value="2"/>
</dbReference>
<feature type="chain" id="PRO_5019275555" description="SCP domain-containing protein" evidence="1">
    <location>
        <begin position="22"/>
        <end position="288"/>
    </location>
</feature>
<comment type="caution">
    <text evidence="3">The sequence shown here is derived from an EMBL/GenBank/DDBJ whole genome shotgun (WGS) entry which is preliminary data.</text>
</comment>
<keyword evidence="1" id="KW-0732">Signal</keyword>
<protein>
    <recommendedName>
        <fullName evidence="2">SCP domain-containing protein</fullName>
    </recommendedName>
</protein>
<dbReference type="EMBL" id="SADE01000003">
    <property type="protein sequence ID" value="RVU35088.1"/>
    <property type="molecule type" value="Genomic_DNA"/>
</dbReference>
<reference evidence="4" key="1">
    <citation type="submission" date="2019-01" db="EMBL/GenBank/DDBJ databases">
        <title>Gri0909 isolated from a small marine red alga.</title>
        <authorList>
            <person name="Kim J."/>
            <person name="Jeong S.E."/>
            <person name="Jeon C.O."/>
        </authorList>
    </citation>
    <scope>NUCLEOTIDE SEQUENCE [LARGE SCALE GENOMIC DNA]</scope>
    <source>
        <strain evidence="4">Gri0909</strain>
    </source>
</reference>
<dbReference type="RefSeq" id="WP_127767409.1">
    <property type="nucleotide sequence ID" value="NZ_SADE01000003.1"/>
</dbReference>
<dbReference type="PANTHER" id="PTHR31157:SF1">
    <property type="entry name" value="SCP DOMAIN-CONTAINING PROTEIN"/>
    <property type="match status" value="1"/>
</dbReference>
<accession>A0A437QKQ1</accession>
<organism evidence="3 4">
    <name type="scientific">Hwanghaeella grinnelliae</name>
    <dbReference type="NCBI Taxonomy" id="2500179"/>
    <lineage>
        <taxon>Bacteria</taxon>
        <taxon>Pseudomonadati</taxon>
        <taxon>Pseudomonadota</taxon>
        <taxon>Alphaproteobacteria</taxon>
        <taxon>Rhodospirillales</taxon>
        <taxon>Rhodospirillaceae</taxon>
        <taxon>Hwanghaeella</taxon>
    </lineage>
</organism>
<dbReference type="OrthoDB" id="419320at2"/>
<dbReference type="Pfam" id="PF00188">
    <property type="entry name" value="CAP"/>
    <property type="match status" value="1"/>
</dbReference>
<dbReference type="Proteomes" id="UP000287447">
    <property type="component" value="Unassembled WGS sequence"/>
</dbReference>
<dbReference type="InterPro" id="IPR014044">
    <property type="entry name" value="CAP_dom"/>
</dbReference>